<sequence length="73" mass="8064">MHTLERPPTALARVKAMRKRTVRGATETVCGSVIGACAESGVSESPSSPPEDLHERMVMARMHQTYQKLHFSL</sequence>
<evidence type="ECO:0000313" key="1">
    <source>
        <dbReference type="EMBL" id="GHO48566.1"/>
    </source>
</evidence>
<dbReference type="EMBL" id="BNJF01000004">
    <property type="protein sequence ID" value="GHO48566.1"/>
    <property type="molecule type" value="Genomic_DNA"/>
</dbReference>
<organism evidence="1 2">
    <name type="scientific">Ktedonospora formicarum</name>
    <dbReference type="NCBI Taxonomy" id="2778364"/>
    <lineage>
        <taxon>Bacteria</taxon>
        <taxon>Bacillati</taxon>
        <taxon>Chloroflexota</taxon>
        <taxon>Ktedonobacteria</taxon>
        <taxon>Ktedonobacterales</taxon>
        <taxon>Ktedonobacteraceae</taxon>
        <taxon>Ktedonospora</taxon>
    </lineage>
</organism>
<dbReference type="RefSeq" id="WP_220197764.1">
    <property type="nucleotide sequence ID" value="NZ_BNJF01000004.1"/>
</dbReference>
<proteinExistence type="predicted"/>
<protein>
    <submittedName>
        <fullName evidence="1">Uncharacterized protein</fullName>
    </submittedName>
</protein>
<reference evidence="1" key="1">
    <citation type="submission" date="2020-10" db="EMBL/GenBank/DDBJ databases">
        <title>Taxonomic study of unclassified bacteria belonging to the class Ktedonobacteria.</title>
        <authorList>
            <person name="Yabe S."/>
            <person name="Wang C.M."/>
            <person name="Zheng Y."/>
            <person name="Sakai Y."/>
            <person name="Cavaletti L."/>
            <person name="Monciardini P."/>
            <person name="Donadio S."/>
        </authorList>
    </citation>
    <scope>NUCLEOTIDE SEQUENCE</scope>
    <source>
        <strain evidence="1">SOSP1-1</strain>
    </source>
</reference>
<dbReference type="AlphaFoldDB" id="A0A8J3MW42"/>
<comment type="caution">
    <text evidence="1">The sequence shown here is derived from an EMBL/GenBank/DDBJ whole genome shotgun (WGS) entry which is preliminary data.</text>
</comment>
<gene>
    <name evidence="1" type="ORF">KSX_67290</name>
</gene>
<evidence type="ECO:0000313" key="2">
    <source>
        <dbReference type="Proteomes" id="UP000612362"/>
    </source>
</evidence>
<dbReference type="Proteomes" id="UP000612362">
    <property type="component" value="Unassembled WGS sequence"/>
</dbReference>
<name>A0A8J3MW42_9CHLR</name>
<keyword evidence="2" id="KW-1185">Reference proteome</keyword>
<accession>A0A8J3MW42</accession>